<sequence length="208" mass="23431">MYKLTFTIVFFITSMLQAQTTYKSGMNKAFELWEQGQITEASNLFERIATAETDNWLPSYYAAQVLILDGFSKLKEKDVLDAQLKKAQGFVDNATAQSKDNPEILVLQAMLHMVYVVSDGATYGMTLSGKINALYSQAAQLAPDNPRVMLSKAEWDMGTAKYFGKDTKPFCEQIEKSLQLFANFKPETAFDPNWGQERAEQLTKACNQ</sequence>
<reference evidence="2" key="1">
    <citation type="submission" date="2016-10" db="EMBL/GenBank/DDBJ databases">
        <authorList>
            <person name="Varghese N."/>
            <person name="Submissions S."/>
        </authorList>
    </citation>
    <scope>NUCLEOTIDE SEQUENCE [LARGE SCALE GENOMIC DNA]</scope>
    <source>
        <strain evidence="2">DSM 28881</strain>
    </source>
</reference>
<dbReference type="InterPro" id="IPR011990">
    <property type="entry name" value="TPR-like_helical_dom_sf"/>
</dbReference>
<dbReference type="EMBL" id="FORM01000005">
    <property type="protein sequence ID" value="SFJ20902.1"/>
    <property type="molecule type" value="Genomic_DNA"/>
</dbReference>
<dbReference type="AlphaFoldDB" id="A0A1I3PHB0"/>
<accession>A0A1I3PHB0</accession>
<gene>
    <name evidence="1" type="ORF">SAMN05443431_105118</name>
</gene>
<dbReference type="Gene3D" id="1.25.40.10">
    <property type="entry name" value="Tetratricopeptide repeat domain"/>
    <property type="match status" value="1"/>
</dbReference>
<dbReference type="Proteomes" id="UP000199559">
    <property type="component" value="Unassembled WGS sequence"/>
</dbReference>
<evidence type="ECO:0008006" key="3">
    <source>
        <dbReference type="Google" id="ProtNLM"/>
    </source>
</evidence>
<evidence type="ECO:0000313" key="1">
    <source>
        <dbReference type="EMBL" id="SFJ20902.1"/>
    </source>
</evidence>
<dbReference type="RefSeq" id="WP_090839749.1">
    <property type="nucleotide sequence ID" value="NZ_CANLBQ010000001.1"/>
</dbReference>
<organism evidence="1 2">
    <name type="scientific">Olleya namhaensis</name>
    <dbReference type="NCBI Taxonomy" id="1144750"/>
    <lineage>
        <taxon>Bacteria</taxon>
        <taxon>Pseudomonadati</taxon>
        <taxon>Bacteroidota</taxon>
        <taxon>Flavobacteriia</taxon>
        <taxon>Flavobacteriales</taxon>
        <taxon>Flavobacteriaceae</taxon>
    </lineage>
</organism>
<keyword evidence="2" id="KW-1185">Reference proteome</keyword>
<name>A0A1I3PHB0_9FLAO</name>
<protein>
    <recommendedName>
        <fullName evidence="3">Tetratricopeptide repeat-containing protein</fullName>
    </recommendedName>
</protein>
<evidence type="ECO:0000313" key="2">
    <source>
        <dbReference type="Proteomes" id="UP000199559"/>
    </source>
</evidence>
<dbReference type="STRING" id="1144750.SAMN05443431_105118"/>
<proteinExistence type="predicted"/>